<accession>A0A160U0V0</accession>
<evidence type="ECO:0000313" key="1">
    <source>
        <dbReference type="EMBL" id="CUS55919.1"/>
    </source>
</evidence>
<dbReference type="EMBL" id="CZQD01000014">
    <property type="protein sequence ID" value="CUS55919.1"/>
    <property type="molecule type" value="Genomic_DNA"/>
</dbReference>
<organism evidence="1">
    <name type="scientific">hydrothermal vent metagenome</name>
    <dbReference type="NCBI Taxonomy" id="652676"/>
    <lineage>
        <taxon>unclassified sequences</taxon>
        <taxon>metagenomes</taxon>
        <taxon>ecological metagenomes</taxon>
    </lineage>
</organism>
<protein>
    <submittedName>
        <fullName evidence="1">Uncharacterized protein</fullName>
    </submittedName>
</protein>
<name>A0A160U0V0_9ZZZZ</name>
<reference evidence="1" key="1">
    <citation type="submission" date="2015-10" db="EMBL/GenBank/DDBJ databases">
        <authorList>
            <person name="Gilbert D.G."/>
        </authorList>
    </citation>
    <scope>NUCLEOTIDE SEQUENCE</scope>
</reference>
<sequence>MCCAEVVAVKFFLIWTILFAEKDGRSNGADLMETIESSYNFC</sequence>
<dbReference type="AlphaFoldDB" id="A0A160U0V0"/>
<gene>
    <name evidence="1" type="ORF">MGWOODY_Hyp1160</name>
</gene>
<proteinExistence type="predicted"/>